<protein>
    <submittedName>
        <fullName evidence="8">MFS transporter</fullName>
    </submittedName>
</protein>
<feature type="transmembrane region" description="Helical" evidence="6">
    <location>
        <begin position="79"/>
        <end position="100"/>
    </location>
</feature>
<dbReference type="CDD" id="cd06173">
    <property type="entry name" value="MFS_MefA_like"/>
    <property type="match status" value="1"/>
</dbReference>
<dbReference type="EMBL" id="CP119078">
    <property type="protein sequence ID" value="WED43961.1"/>
    <property type="molecule type" value="Genomic_DNA"/>
</dbReference>
<evidence type="ECO:0000256" key="2">
    <source>
        <dbReference type="ARBA" id="ARBA00022475"/>
    </source>
</evidence>
<evidence type="ECO:0000256" key="5">
    <source>
        <dbReference type="ARBA" id="ARBA00023136"/>
    </source>
</evidence>
<evidence type="ECO:0000256" key="1">
    <source>
        <dbReference type="ARBA" id="ARBA00004651"/>
    </source>
</evidence>
<gene>
    <name evidence="8" type="ORF">PXX05_04025</name>
</gene>
<evidence type="ECO:0000313" key="8">
    <source>
        <dbReference type="EMBL" id="WED43961.1"/>
    </source>
</evidence>
<feature type="transmembrane region" description="Helical" evidence="6">
    <location>
        <begin position="175"/>
        <end position="194"/>
    </location>
</feature>
<feature type="transmembrane region" description="Helical" evidence="6">
    <location>
        <begin position="46"/>
        <end position="67"/>
    </location>
</feature>
<dbReference type="InterPro" id="IPR036259">
    <property type="entry name" value="MFS_trans_sf"/>
</dbReference>
<dbReference type="InterPro" id="IPR020846">
    <property type="entry name" value="MFS_dom"/>
</dbReference>
<evidence type="ECO:0000256" key="6">
    <source>
        <dbReference type="SAM" id="Phobius"/>
    </source>
</evidence>
<dbReference type="InterPro" id="IPR022324">
    <property type="entry name" value="Bacilysin_exporter_BacE_put"/>
</dbReference>
<feature type="transmembrane region" description="Helical" evidence="6">
    <location>
        <begin position="378"/>
        <end position="397"/>
    </location>
</feature>
<proteinExistence type="predicted"/>
<dbReference type="PANTHER" id="PTHR23513">
    <property type="entry name" value="INTEGRAL MEMBRANE EFFLUX PROTEIN-RELATED"/>
    <property type="match status" value="1"/>
</dbReference>
<dbReference type="PROSITE" id="PS50850">
    <property type="entry name" value="MFS"/>
    <property type="match status" value="1"/>
</dbReference>
<keyword evidence="2" id="KW-1003">Cell membrane</keyword>
<dbReference type="InterPro" id="IPR011701">
    <property type="entry name" value="MFS"/>
</dbReference>
<feature type="transmembrane region" description="Helical" evidence="6">
    <location>
        <begin position="290"/>
        <end position="308"/>
    </location>
</feature>
<comment type="subcellular location">
    <subcellularLocation>
        <location evidence="1">Cell membrane</location>
        <topology evidence="1">Multi-pass membrane protein</topology>
    </subcellularLocation>
</comment>
<keyword evidence="4 6" id="KW-1133">Transmembrane helix</keyword>
<dbReference type="Proteomes" id="UP001222087">
    <property type="component" value="Chromosome"/>
</dbReference>
<feature type="transmembrane region" description="Helical" evidence="6">
    <location>
        <begin position="265"/>
        <end position="283"/>
    </location>
</feature>
<feature type="domain" description="Major facilitator superfamily (MFS) profile" evidence="7">
    <location>
        <begin position="13"/>
        <end position="401"/>
    </location>
</feature>
<evidence type="ECO:0000256" key="3">
    <source>
        <dbReference type="ARBA" id="ARBA00022692"/>
    </source>
</evidence>
<feature type="transmembrane region" description="Helical" evidence="6">
    <location>
        <begin position="222"/>
        <end position="245"/>
    </location>
</feature>
<evidence type="ECO:0000313" key="9">
    <source>
        <dbReference type="Proteomes" id="UP001222087"/>
    </source>
</evidence>
<feature type="transmembrane region" description="Helical" evidence="6">
    <location>
        <begin position="106"/>
        <end position="130"/>
    </location>
</feature>
<keyword evidence="3 6" id="KW-0812">Transmembrane</keyword>
<feature type="transmembrane region" description="Helical" evidence="6">
    <location>
        <begin position="347"/>
        <end position="366"/>
    </location>
</feature>
<dbReference type="PANTHER" id="PTHR23513:SF6">
    <property type="entry name" value="MAJOR FACILITATOR SUPERFAMILY ASSOCIATED DOMAIN-CONTAINING PROTEIN"/>
    <property type="match status" value="1"/>
</dbReference>
<dbReference type="SUPFAM" id="SSF103473">
    <property type="entry name" value="MFS general substrate transporter"/>
    <property type="match status" value="1"/>
</dbReference>
<evidence type="ECO:0000259" key="7">
    <source>
        <dbReference type="PROSITE" id="PS50850"/>
    </source>
</evidence>
<feature type="transmembrane region" description="Helical" evidence="6">
    <location>
        <begin position="21"/>
        <end position="40"/>
    </location>
</feature>
<keyword evidence="5 6" id="KW-0472">Membrane</keyword>
<dbReference type="Pfam" id="PF07690">
    <property type="entry name" value="MFS_1"/>
    <property type="match status" value="1"/>
</dbReference>
<dbReference type="RefSeq" id="WP_275089775.1">
    <property type="nucleotide sequence ID" value="NZ_CP119078.1"/>
</dbReference>
<evidence type="ECO:0000256" key="4">
    <source>
        <dbReference type="ARBA" id="ARBA00022989"/>
    </source>
</evidence>
<organism evidence="8 9">
    <name type="scientific">Legionella cardiaca</name>
    <dbReference type="NCBI Taxonomy" id="1071983"/>
    <lineage>
        <taxon>Bacteria</taxon>
        <taxon>Pseudomonadati</taxon>
        <taxon>Pseudomonadota</taxon>
        <taxon>Gammaproteobacteria</taxon>
        <taxon>Legionellales</taxon>
        <taxon>Legionellaceae</taxon>
        <taxon>Legionella</taxon>
    </lineage>
</organism>
<accession>A0ABY8AUX6</accession>
<feature type="transmembrane region" description="Helical" evidence="6">
    <location>
        <begin position="150"/>
        <end position="169"/>
    </location>
</feature>
<reference evidence="8 9" key="1">
    <citation type="submission" date="2023-02" db="EMBL/GenBank/DDBJ databases">
        <title>Genome Sequence of L. cardiaca H63T.</title>
        <authorList>
            <person name="Lopez A.E."/>
            <person name="Cianciotto N.P."/>
        </authorList>
    </citation>
    <scope>NUCLEOTIDE SEQUENCE [LARGE SCALE GENOMIC DNA]</scope>
    <source>
        <strain evidence="8 9">H63</strain>
    </source>
</reference>
<feature type="transmembrane region" description="Helical" evidence="6">
    <location>
        <begin position="314"/>
        <end position="335"/>
    </location>
</feature>
<dbReference type="Gene3D" id="1.20.1250.20">
    <property type="entry name" value="MFS general substrate transporter like domains"/>
    <property type="match status" value="2"/>
</dbReference>
<keyword evidence="9" id="KW-1185">Reference proteome</keyword>
<dbReference type="PRINTS" id="PR01988">
    <property type="entry name" value="EXPORTERBACE"/>
</dbReference>
<sequence length="410" mass="45870">MLSKQRHLFKNAAFRHFTLSCMLAMFGNGLTYIVMVWALIRFDASVVSTAILMTCFWLPNVVLGPFLGVLADRWNRKKLLLATVGLRAVCLFGFAVVVYHDYATPFAIYFLATLIGTLLAAYIPVAMAFVREIIKGEEDLLYANAMLDTAYEVGAALGMGGAGLILAGTSFATCFIINSACYLLAALFILLIPYSREVEEKTVVESFSMQFIKGGRYIIRRFPLLLIYLVQGLFFVCYMTAPVLLAPYAKSVLHSNVTQFGWLEASLSAGIIFGGFVSPWLATRFSLTRVIFGQVMLGVLSFYFFSHTQNTEWAIFYHFLLGFSFSSWALLTTLAQEMTDLSYQGRVQSLFNSLSGAVIIFFYYALVHWRSIPVAKLYSAEIIMLLLAGVILILLVINKRRQNLDSLESE</sequence>
<name>A0ABY8AUX6_9GAMM</name>